<dbReference type="Pfam" id="PF00078">
    <property type="entry name" value="RVT_1"/>
    <property type="match status" value="1"/>
</dbReference>
<dbReference type="SUPFAM" id="SSF56672">
    <property type="entry name" value="DNA/RNA polymerases"/>
    <property type="match status" value="1"/>
</dbReference>
<dbReference type="PANTHER" id="PTHR33050:SF7">
    <property type="entry name" value="RIBONUCLEASE H"/>
    <property type="match status" value="1"/>
</dbReference>
<organism evidence="1 2">
    <name type="scientific">Paramuricea clavata</name>
    <name type="common">Red gorgonian</name>
    <name type="synonym">Violescent sea-whip</name>
    <dbReference type="NCBI Taxonomy" id="317549"/>
    <lineage>
        <taxon>Eukaryota</taxon>
        <taxon>Metazoa</taxon>
        <taxon>Cnidaria</taxon>
        <taxon>Anthozoa</taxon>
        <taxon>Octocorallia</taxon>
        <taxon>Malacalcyonacea</taxon>
        <taxon>Plexauridae</taxon>
        <taxon>Paramuricea</taxon>
    </lineage>
</organism>
<protein>
    <submittedName>
        <fullName evidence="1">Uncharacterized protein</fullName>
    </submittedName>
</protein>
<dbReference type="PANTHER" id="PTHR33050">
    <property type="entry name" value="REVERSE TRANSCRIPTASE DOMAIN-CONTAINING PROTEIN"/>
    <property type="match status" value="1"/>
</dbReference>
<dbReference type="InterPro" id="IPR043502">
    <property type="entry name" value="DNA/RNA_pol_sf"/>
</dbReference>
<dbReference type="Proteomes" id="UP001152795">
    <property type="component" value="Unassembled WGS sequence"/>
</dbReference>
<evidence type="ECO:0000313" key="2">
    <source>
        <dbReference type="Proteomes" id="UP001152795"/>
    </source>
</evidence>
<comment type="caution">
    <text evidence="1">The sequence shown here is derived from an EMBL/GenBank/DDBJ whole genome shotgun (WGS) entry which is preliminary data.</text>
</comment>
<dbReference type="CDD" id="cd09275">
    <property type="entry name" value="RNase_HI_RT_DIRS1"/>
    <property type="match status" value="1"/>
</dbReference>
<accession>A0A6S7JXT1</accession>
<keyword evidence="2" id="KW-1185">Reference proteome</keyword>
<sequence length="352" mass="39689">MTSIDLRDAYYSVPIPPEHRKYLKFMWRGVLYQFTSLPMGLTSSPRLFTKIMKPVFATLHSRYGHCCLGYIDDSIYIDDTVKLSEEATLNATQLITRLGFVVHPTKSIFESTQILEFLGFLLNSHIMTVTLTSKKVTKIAAACEHLLKQSIIIRELASLIGTLVSTFPGVELGPLHYRTLEHDKDLALKRSNGNFDSEMSLSSPSIDDLKWWVSFLPTAYRTIDHGTPHITMTTDASQVGWGATVDGHNTQGLWDAHETTFHINILELLAIQFGLKALVDKVHDQHIRNMSDNTTAISYITSMGGCQSKDCDNIARWSWAIARNNWMSASYTPGKHNITADKLSREFNMTLE</sequence>
<dbReference type="InterPro" id="IPR052055">
    <property type="entry name" value="Hepadnavirus_pol/RT"/>
</dbReference>
<dbReference type="CDD" id="cd03714">
    <property type="entry name" value="RT_DIRS1"/>
    <property type="match status" value="1"/>
</dbReference>
<dbReference type="Gene3D" id="3.30.70.270">
    <property type="match status" value="1"/>
</dbReference>
<evidence type="ECO:0000313" key="1">
    <source>
        <dbReference type="EMBL" id="CAB4037756.1"/>
    </source>
</evidence>
<name>A0A6S7JXT1_PARCT</name>
<gene>
    <name evidence="1" type="ORF">PACLA_8A063300</name>
</gene>
<dbReference type="OrthoDB" id="5986603at2759"/>
<dbReference type="InterPro" id="IPR000477">
    <property type="entry name" value="RT_dom"/>
</dbReference>
<dbReference type="PROSITE" id="PS50878">
    <property type="entry name" value="RT_POL"/>
    <property type="match status" value="1"/>
</dbReference>
<dbReference type="AlphaFoldDB" id="A0A6S7JXT1"/>
<dbReference type="InterPro" id="IPR043128">
    <property type="entry name" value="Rev_trsase/Diguanyl_cyclase"/>
</dbReference>
<proteinExistence type="predicted"/>
<reference evidence="1" key="1">
    <citation type="submission" date="2020-04" db="EMBL/GenBank/DDBJ databases">
        <authorList>
            <person name="Alioto T."/>
            <person name="Alioto T."/>
            <person name="Gomez Garrido J."/>
        </authorList>
    </citation>
    <scope>NUCLEOTIDE SEQUENCE</scope>
    <source>
        <strain evidence="1">A484AB</strain>
    </source>
</reference>
<dbReference type="EMBL" id="CACRXK020023435">
    <property type="protein sequence ID" value="CAB4037756.1"/>
    <property type="molecule type" value="Genomic_DNA"/>
</dbReference>
<dbReference type="Gene3D" id="3.10.10.10">
    <property type="entry name" value="HIV Type 1 Reverse Transcriptase, subunit A, domain 1"/>
    <property type="match status" value="1"/>
</dbReference>